<dbReference type="GO" id="GO:0008270">
    <property type="term" value="F:zinc ion binding"/>
    <property type="evidence" value="ECO:0007669"/>
    <property type="project" value="UniProtKB-KW"/>
</dbReference>
<protein>
    <recommendedName>
        <fullName evidence="5">Phorbol-ester/DAG-type domain-containing protein</fullName>
    </recommendedName>
</protein>
<evidence type="ECO:0000256" key="2">
    <source>
        <dbReference type="ARBA" id="ARBA00022737"/>
    </source>
</evidence>
<reference evidence="6 7" key="1">
    <citation type="submission" date="2021-09" db="EMBL/GenBank/DDBJ databases">
        <title>Genomic insights and catalytic innovation underlie evolution of tropane alkaloids biosynthesis.</title>
        <authorList>
            <person name="Wang Y.-J."/>
            <person name="Tian T."/>
            <person name="Huang J.-P."/>
            <person name="Huang S.-X."/>
        </authorList>
    </citation>
    <scope>NUCLEOTIDE SEQUENCE [LARGE SCALE GENOMIC DNA]</scope>
    <source>
        <strain evidence="6">KIB-2018</strain>
        <tissue evidence="6">Leaf</tissue>
    </source>
</reference>
<dbReference type="Pfam" id="PF03107">
    <property type="entry name" value="C1_2"/>
    <property type="match status" value="2"/>
</dbReference>
<sequence length="503" mass="57983">MAAVISYSVQPTYAKLVKISGFTNPAIHCHPGGVSSVKDAGMSLRASASNANRASFNSMSNALFQRTKPYVDEEYSNSSALQQMSKKNKGMQDYCDAKFLTPGEHLGPRCMKQIETEDFNDEHTMLSHAVHGLQQTYCYRCKEIISGLAYACQLCNIIFHKLCAEFPREIQHPLHSHPLLLFHVTFSGEYYVCNQCLNISGDKAYYRCEDCHFILDLNCASSGRDDLYPIPDQGDVSISHHSHYHKLRPANCPIEDFITCHICLMFISGPLFCCLQCAFFIHKSCREAPKEIEHQFHPEHSLRWSFLGLKVPKCKACNLSDNSLFQEIYTCKDCEFHIHYTCANYLTSSIKLKNHAHKFYYFLATDLRYQAYRRNLNFKCKVCGQNCNGSFYRCLECDMNLHLRCIPIPNKVRSQCHCHPLTLEYSVINECYEEEYCHECEDLRNADHAVYYCENCKYTAHIGCALDQVRFLTILLFFTLLSYSSPQLDMHSFFLNCSRKHIR</sequence>
<dbReference type="EMBL" id="JAIWQS010000007">
    <property type="protein sequence ID" value="KAJ8760421.1"/>
    <property type="molecule type" value="Genomic_DNA"/>
</dbReference>
<dbReference type="SUPFAM" id="SSF57889">
    <property type="entry name" value="Cysteine-rich domain"/>
    <property type="match status" value="3"/>
</dbReference>
<keyword evidence="1" id="KW-0479">Metal-binding</keyword>
<dbReference type="Gene3D" id="3.30.60.20">
    <property type="match status" value="1"/>
</dbReference>
<keyword evidence="4" id="KW-0862">Zinc</keyword>
<evidence type="ECO:0000313" key="6">
    <source>
        <dbReference type="EMBL" id="KAJ8760421.1"/>
    </source>
</evidence>
<dbReference type="PANTHER" id="PTHR46288:SF86">
    <property type="entry name" value="PHORBOL-ESTER_DAG-TYPE DOMAIN-CONTAINING PROTEIN"/>
    <property type="match status" value="1"/>
</dbReference>
<dbReference type="Proteomes" id="UP001159364">
    <property type="component" value="Linkage Group LG07"/>
</dbReference>
<comment type="caution">
    <text evidence="6">The sequence shown here is derived from an EMBL/GenBank/DDBJ whole genome shotgun (WGS) entry which is preliminary data.</text>
</comment>
<name>A0AAV8T0X9_9ROSI</name>
<dbReference type="InterPro" id="IPR004146">
    <property type="entry name" value="DC1"/>
</dbReference>
<gene>
    <name evidence="6" type="ORF">K2173_015088</name>
</gene>
<keyword evidence="7" id="KW-1185">Reference proteome</keyword>
<dbReference type="InterPro" id="IPR002219">
    <property type="entry name" value="PKC_DAG/PE"/>
</dbReference>
<dbReference type="SMART" id="SM00249">
    <property type="entry name" value="PHD"/>
    <property type="match status" value="3"/>
</dbReference>
<proteinExistence type="predicted"/>
<dbReference type="InterPro" id="IPR001965">
    <property type="entry name" value="Znf_PHD"/>
</dbReference>
<dbReference type="SMART" id="SM00109">
    <property type="entry name" value="C1"/>
    <property type="match status" value="3"/>
</dbReference>
<dbReference type="InterPro" id="IPR046349">
    <property type="entry name" value="C1-like_sf"/>
</dbReference>
<evidence type="ECO:0000313" key="7">
    <source>
        <dbReference type="Proteomes" id="UP001159364"/>
    </source>
</evidence>
<evidence type="ECO:0000256" key="1">
    <source>
        <dbReference type="ARBA" id="ARBA00022723"/>
    </source>
</evidence>
<evidence type="ECO:0000259" key="5">
    <source>
        <dbReference type="PROSITE" id="PS50081"/>
    </source>
</evidence>
<keyword evidence="2" id="KW-0677">Repeat</keyword>
<accession>A0AAV8T0X9</accession>
<evidence type="ECO:0000256" key="3">
    <source>
        <dbReference type="ARBA" id="ARBA00022771"/>
    </source>
</evidence>
<feature type="domain" description="Phorbol-ester/DAG-type" evidence="5">
    <location>
        <begin position="122"/>
        <end position="171"/>
    </location>
</feature>
<dbReference type="PANTHER" id="PTHR46288">
    <property type="entry name" value="PHORBOL-ESTER/DAG-TYPE DOMAIN-CONTAINING PROTEIN"/>
    <property type="match status" value="1"/>
</dbReference>
<organism evidence="6 7">
    <name type="scientific">Erythroxylum novogranatense</name>
    <dbReference type="NCBI Taxonomy" id="1862640"/>
    <lineage>
        <taxon>Eukaryota</taxon>
        <taxon>Viridiplantae</taxon>
        <taxon>Streptophyta</taxon>
        <taxon>Embryophyta</taxon>
        <taxon>Tracheophyta</taxon>
        <taxon>Spermatophyta</taxon>
        <taxon>Magnoliopsida</taxon>
        <taxon>eudicotyledons</taxon>
        <taxon>Gunneridae</taxon>
        <taxon>Pentapetalae</taxon>
        <taxon>rosids</taxon>
        <taxon>fabids</taxon>
        <taxon>Malpighiales</taxon>
        <taxon>Erythroxylaceae</taxon>
        <taxon>Erythroxylum</taxon>
    </lineage>
</organism>
<evidence type="ECO:0000256" key="4">
    <source>
        <dbReference type="ARBA" id="ARBA00022833"/>
    </source>
</evidence>
<keyword evidence="3" id="KW-0863">Zinc-finger</keyword>
<dbReference type="AlphaFoldDB" id="A0AAV8T0X9"/>
<dbReference type="PROSITE" id="PS50081">
    <property type="entry name" value="ZF_DAG_PE_2"/>
    <property type="match status" value="1"/>
</dbReference>